<dbReference type="EMBL" id="JAYWTM010000001">
    <property type="protein sequence ID" value="MEC5341900.1"/>
    <property type="molecule type" value="Genomic_DNA"/>
</dbReference>
<evidence type="ECO:0000313" key="2">
    <source>
        <dbReference type="Proteomes" id="UP001309705"/>
    </source>
</evidence>
<dbReference type="Proteomes" id="UP001309705">
    <property type="component" value="Unassembled WGS sequence"/>
</dbReference>
<evidence type="ECO:0000313" key="1">
    <source>
        <dbReference type="EMBL" id="MEC5341900.1"/>
    </source>
</evidence>
<dbReference type="RefSeq" id="WP_327617011.1">
    <property type="nucleotide sequence ID" value="NZ_JAYWTM010000001.1"/>
</dbReference>
<reference evidence="1 2" key="1">
    <citation type="journal article" date="2017" name="Int. J. Syst. Evol. Microbiol.">
        <title>Brenneria populi subsp. brevivirga subsp. nov. isolated from symptomatic bark of Populus x euramericana canker, and description of Brenneria populi subsp. populi subsp. nov.</title>
        <authorList>
            <person name="Zheng M.H."/>
            <person name="Piao C.G."/>
            <person name="Xue H."/>
            <person name="Guo M.W."/>
            <person name="Li Y."/>
        </authorList>
    </citation>
    <scope>NUCLEOTIDE SEQUENCE [LARGE SCALE GENOMIC DNA]</scope>
    <source>
        <strain evidence="1 2">D9-5</strain>
    </source>
</reference>
<dbReference type="Pfam" id="PF03692">
    <property type="entry name" value="CxxCxxCC"/>
    <property type="match status" value="1"/>
</dbReference>
<gene>
    <name evidence="1" type="ORF">VSX58_04625</name>
</gene>
<keyword evidence="2" id="KW-1185">Reference proteome</keyword>
<organism evidence="1 2">
    <name type="scientific">Brenneria populi</name>
    <dbReference type="NCBI Taxonomy" id="1505588"/>
    <lineage>
        <taxon>Bacteria</taxon>
        <taxon>Pseudomonadati</taxon>
        <taxon>Pseudomonadota</taxon>
        <taxon>Gammaproteobacteria</taxon>
        <taxon>Enterobacterales</taxon>
        <taxon>Pectobacteriaceae</taxon>
        <taxon>Brenneria</taxon>
    </lineage>
</organism>
<comment type="caution">
    <text evidence="1">The sequence shown here is derived from an EMBL/GenBank/DDBJ whole genome shotgun (WGS) entry which is preliminary data.</text>
</comment>
<dbReference type="InterPro" id="IPR005358">
    <property type="entry name" value="Puta_zinc/iron-chelating_dom"/>
</dbReference>
<dbReference type="PANTHER" id="PTHR36931:SF1">
    <property type="entry name" value="UPF0153 PROTEIN YEIW"/>
    <property type="match status" value="1"/>
</dbReference>
<dbReference type="InterPro" id="IPR052572">
    <property type="entry name" value="UPF0153_domain"/>
</dbReference>
<dbReference type="PANTHER" id="PTHR36931">
    <property type="entry name" value="UPF0153 PROTEIN YEIW"/>
    <property type="match status" value="1"/>
</dbReference>
<name>A0ABU6JMS3_9GAMM</name>
<sequence length="92" mass="10003">MKCRSDCGACCIAPSISTPLPGMPHGKPANTPCIHLDDRMRCGIFHSPLRPAVCSGLQARADMCFSHRDEALIYLIKLEADTAPDARRATHL</sequence>
<protein>
    <submittedName>
        <fullName evidence="1">YkgJ family cysteine cluster protein</fullName>
    </submittedName>
</protein>
<proteinExistence type="predicted"/>
<accession>A0ABU6JMS3</accession>